<accession>A0A137PIT5</accession>
<dbReference type="Proteomes" id="UP000070444">
    <property type="component" value="Unassembled WGS sequence"/>
</dbReference>
<keyword evidence="1" id="KW-0812">Transmembrane</keyword>
<keyword evidence="3" id="KW-1185">Reference proteome</keyword>
<organism evidence="2 3">
    <name type="scientific">Conidiobolus coronatus (strain ATCC 28846 / CBS 209.66 / NRRL 28638)</name>
    <name type="common">Delacroixia coronata</name>
    <dbReference type="NCBI Taxonomy" id="796925"/>
    <lineage>
        <taxon>Eukaryota</taxon>
        <taxon>Fungi</taxon>
        <taxon>Fungi incertae sedis</taxon>
        <taxon>Zoopagomycota</taxon>
        <taxon>Entomophthoromycotina</taxon>
        <taxon>Entomophthoromycetes</taxon>
        <taxon>Entomophthorales</taxon>
        <taxon>Ancylistaceae</taxon>
        <taxon>Conidiobolus</taxon>
    </lineage>
</organism>
<feature type="transmembrane region" description="Helical" evidence="1">
    <location>
        <begin position="119"/>
        <end position="140"/>
    </location>
</feature>
<dbReference type="OrthoDB" id="9996464at2759"/>
<proteinExistence type="predicted"/>
<feature type="transmembrane region" description="Helical" evidence="1">
    <location>
        <begin position="179"/>
        <end position="203"/>
    </location>
</feature>
<name>A0A137PIT5_CONC2</name>
<dbReference type="AlphaFoldDB" id="A0A137PIT5"/>
<feature type="transmembrane region" description="Helical" evidence="1">
    <location>
        <begin position="95"/>
        <end position="113"/>
    </location>
</feature>
<evidence type="ECO:0000256" key="1">
    <source>
        <dbReference type="SAM" id="Phobius"/>
    </source>
</evidence>
<feature type="transmembrane region" description="Helical" evidence="1">
    <location>
        <begin position="209"/>
        <end position="230"/>
    </location>
</feature>
<protein>
    <recommendedName>
        <fullName evidence="4">DUF3159 domain-containing protein</fullName>
    </recommendedName>
</protein>
<feature type="transmembrane region" description="Helical" evidence="1">
    <location>
        <begin position="67"/>
        <end position="88"/>
    </location>
</feature>
<sequence>MKTESTINRSTYKDENVTVKKAGILEKNFSESTVKKIKTFGFFFQHLFLDIALPLILYFTLKGPLGELYATIILSIPGLLSILWTILIKRRFEPMPMVLILTFLIRLGLSLGSKDAKLIQLQGPIVTSVIGISYIATLCCKKPIIYYLSRPWMTKNDPEKIKEFNLKWQNLEFRNIMKLVSIIWGLGFILQAAVNFTLIFTISLNLVKILGYVLTFSTIVILIIWSAIYMNYKAKQAQKHTEQVSADGV</sequence>
<feature type="transmembrane region" description="Helical" evidence="1">
    <location>
        <begin position="40"/>
        <end position="61"/>
    </location>
</feature>
<evidence type="ECO:0000313" key="3">
    <source>
        <dbReference type="Proteomes" id="UP000070444"/>
    </source>
</evidence>
<evidence type="ECO:0000313" key="2">
    <source>
        <dbReference type="EMBL" id="KXN74907.1"/>
    </source>
</evidence>
<dbReference type="EMBL" id="KQ964419">
    <property type="protein sequence ID" value="KXN74907.1"/>
    <property type="molecule type" value="Genomic_DNA"/>
</dbReference>
<dbReference type="NCBIfam" id="NF041646">
    <property type="entry name" value="VC0807_fam"/>
    <property type="match status" value="1"/>
</dbReference>
<evidence type="ECO:0008006" key="4">
    <source>
        <dbReference type="Google" id="ProtNLM"/>
    </source>
</evidence>
<dbReference type="OMA" id="RSEWIWH"/>
<keyword evidence="1" id="KW-1133">Transmembrane helix</keyword>
<gene>
    <name evidence="2" type="ORF">CONCODRAFT_1980</name>
</gene>
<keyword evidence="1" id="KW-0472">Membrane</keyword>
<reference evidence="2 3" key="1">
    <citation type="journal article" date="2015" name="Genome Biol. Evol.">
        <title>Phylogenomic analyses indicate that early fungi evolved digesting cell walls of algal ancestors of land plants.</title>
        <authorList>
            <person name="Chang Y."/>
            <person name="Wang S."/>
            <person name="Sekimoto S."/>
            <person name="Aerts A.L."/>
            <person name="Choi C."/>
            <person name="Clum A."/>
            <person name="LaButti K.M."/>
            <person name="Lindquist E.A."/>
            <person name="Yee Ngan C."/>
            <person name="Ohm R.A."/>
            <person name="Salamov A.A."/>
            <person name="Grigoriev I.V."/>
            <person name="Spatafora J.W."/>
            <person name="Berbee M.L."/>
        </authorList>
    </citation>
    <scope>NUCLEOTIDE SEQUENCE [LARGE SCALE GENOMIC DNA]</scope>
    <source>
        <strain evidence="2 3">NRRL 28638</strain>
    </source>
</reference>